<dbReference type="RefSeq" id="WP_267677323.1">
    <property type="nucleotide sequence ID" value="NZ_CP113088.1"/>
</dbReference>
<keyword evidence="2" id="KW-1185">Reference proteome</keyword>
<proteinExistence type="predicted"/>
<dbReference type="AlphaFoldDB" id="A0A9E8MXJ0"/>
<gene>
    <name evidence="1" type="ORF">N7U66_03375</name>
</gene>
<evidence type="ECO:0008006" key="3">
    <source>
        <dbReference type="Google" id="ProtNLM"/>
    </source>
</evidence>
<reference evidence="1" key="1">
    <citation type="submission" date="2022-11" db="EMBL/GenBank/DDBJ databases">
        <title>Lacinutrix neustonica HL-RS19T sp. nov., isolated from the surface microlayer sample of brackish Lake Shihwa.</title>
        <authorList>
            <person name="Choi J.Y."/>
            <person name="Hwang C.Y."/>
        </authorList>
    </citation>
    <scope>NUCLEOTIDE SEQUENCE</scope>
    <source>
        <strain evidence="1">HL-RS19</strain>
    </source>
</reference>
<dbReference type="KEGG" id="lnu:N7U66_03375"/>
<evidence type="ECO:0000313" key="2">
    <source>
        <dbReference type="Proteomes" id="UP001164705"/>
    </source>
</evidence>
<dbReference type="EMBL" id="CP113088">
    <property type="protein sequence ID" value="WAC02725.1"/>
    <property type="molecule type" value="Genomic_DNA"/>
</dbReference>
<name>A0A9E8MXJ0_9FLAO</name>
<evidence type="ECO:0000313" key="1">
    <source>
        <dbReference type="EMBL" id="WAC02725.1"/>
    </source>
</evidence>
<dbReference type="Gene3D" id="2.180.10.10">
    <property type="entry name" value="RHS repeat-associated core"/>
    <property type="match status" value="1"/>
</dbReference>
<dbReference type="Proteomes" id="UP001164705">
    <property type="component" value="Chromosome"/>
</dbReference>
<organism evidence="1 2">
    <name type="scientific">Lacinutrix neustonica</name>
    <dbReference type="NCBI Taxonomy" id="2980107"/>
    <lineage>
        <taxon>Bacteria</taxon>
        <taxon>Pseudomonadati</taxon>
        <taxon>Bacteroidota</taxon>
        <taxon>Flavobacteriia</taxon>
        <taxon>Flavobacteriales</taxon>
        <taxon>Flavobacteriaceae</taxon>
        <taxon>Lacinutrix</taxon>
    </lineage>
</organism>
<protein>
    <recommendedName>
        <fullName evidence="3">RHS repeat-associated core domain-containing protein</fullName>
    </recommendedName>
</protein>
<accession>A0A9E8MXJ0</accession>
<sequence length="245" mass="27342">MYEEQVAYGETSSFEGILAGNYMVIVTDANGCTTETTVTAVTQPPVARNYNICLSWESPVILETEPEAEDETKEIPPLGPSDFRQAIAANVERCVVDSKLQLEANVDAAINDVDALDDAVLLKYNQGVSDVYHFTLYYYDRAGSLVRTVPPEGVQTVNDRVATAHTYVTGYDYNSISQLSNQNTPDGGRSQFVYNNIGQLWYSQNERQIREQVYSYVIYDELGRVLEGGEAKLNGNSFPRRFLSK</sequence>